<keyword evidence="5" id="KW-1229">Viral tail sheath protein</keyword>
<dbReference type="InterPro" id="IPR052042">
    <property type="entry name" value="Tail_sheath_structural"/>
</dbReference>
<dbReference type="GO" id="GO:0098027">
    <property type="term" value="C:virus tail, sheath"/>
    <property type="evidence" value="ECO:0007669"/>
    <property type="project" value="UniProtKB-KW"/>
</dbReference>
<dbReference type="PANTHER" id="PTHR35861:SF1">
    <property type="entry name" value="PHAGE TAIL SHEATH PROTEIN"/>
    <property type="match status" value="1"/>
</dbReference>
<dbReference type="InterPro" id="IPR035089">
    <property type="entry name" value="Phage_sheath_subtilisin"/>
</dbReference>
<dbReference type="Gene3D" id="2.40.10.380">
    <property type="match status" value="1"/>
</dbReference>
<gene>
    <name evidence="12" type="ORF">CPT_Muldoon_171</name>
</gene>
<evidence type="ECO:0000256" key="4">
    <source>
        <dbReference type="ARBA" id="ARBA00022766"/>
    </source>
</evidence>
<evidence type="ECO:0000256" key="3">
    <source>
        <dbReference type="ARBA" id="ARBA00022732"/>
    </source>
</evidence>
<proteinExistence type="inferred from homology"/>
<evidence type="ECO:0000256" key="1">
    <source>
        <dbReference type="ARBA" id="ARBA00008005"/>
    </source>
</evidence>
<reference evidence="13" key="1">
    <citation type="submission" date="2019-06" db="EMBL/GenBank/DDBJ databases">
        <title>Complete genome sequence of Serratia marcescens phage Muldoon.</title>
        <authorList>
            <person name="Campbell S."/>
            <person name="Atkinson C."/>
            <person name="Moreland R."/>
            <person name="Liu M."/>
            <person name="Ramsey J."/>
            <person name="Leavitt J."/>
        </authorList>
    </citation>
    <scope>NUCLEOTIDE SEQUENCE [LARGE SCALE GENOMIC DNA]</scope>
</reference>
<dbReference type="InterPro" id="IPR054565">
    <property type="entry name" value="Gp18-like_dom_I"/>
</dbReference>
<evidence type="ECO:0000313" key="13">
    <source>
        <dbReference type="Proteomes" id="UP000326777"/>
    </source>
</evidence>
<evidence type="ECO:0000256" key="6">
    <source>
        <dbReference type="ARBA" id="ARBA00023009"/>
    </source>
</evidence>
<keyword evidence="3" id="KW-1227">Viral tail protein</keyword>
<keyword evidence="2" id="KW-1162">Viral penetration into host cytoplasm</keyword>
<accession>A0A5P8PHD6</accession>
<feature type="domain" description="Tail sheath protein Gp18-like" evidence="10">
    <location>
        <begin position="99"/>
        <end position="187"/>
    </location>
</feature>
<name>A0A5P8PHD6_9CAUD</name>
<evidence type="ECO:0000256" key="2">
    <source>
        <dbReference type="ARBA" id="ARBA00022595"/>
    </source>
</evidence>
<evidence type="ECO:0000256" key="5">
    <source>
        <dbReference type="ARBA" id="ARBA00023003"/>
    </source>
</evidence>
<keyword evidence="7" id="KW-1160">Virus entry into host cell</keyword>
<dbReference type="GO" id="GO:0099000">
    <property type="term" value="P:symbiont genome ejection through host cell envelope, contractile tail mechanism"/>
    <property type="evidence" value="ECO:0007669"/>
    <property type="project" value="UniProtKB-KW"/>
</dbReference>
<feature type="domain" description="Tail sheath protein subtilisin-like" evidence="8">
    <location>
        <begin position="347"/>
        <end position="540"/>
    </location>
</feature>
<comment type="similarity">
    <text evidence="1">Belongs to the myoviridae tail sheath protein family.</text>
</comment>
<evidence type="ECO:0000259" key="10">
    <source>
        <dbReference type="Pfam" id="PF22639"/>
    </source>
</evidence>
<dbReference type="Pfam" id="PF17482">
    <property type="entry name" value="Phage_sheath_1C"/>
    <property type="match status" value="1"/>
</dbReference>
<feature type="domain" description="Tail sheath protein C-terminal" evidence="9">
    <location>
        <begin position="544"/>
        <end position="641"/>
    </location>
</feature>
<feature type="domain" description="Tail sheath protein Gp18-like" evidence="11">
    <location>
        <begin position="24"/>
        <end position="82"/>
    </location>
</feature>
<dbReference type="PANTHER" id="PTHR35861">
    <property type="match status" value="1"/>
</dbReference>
<dbReference type="InterPro" id="IPR054564">
    <property type="entry name" value="Gp18_domIII_N"/>
</dbReference>
<sequence length="663" mass="72251">MTLLSPGVESKETTVQATIVRSSTGRAAMVGKFAWGPAYQVSQVVDEPALVSRFGEPNDATADYFFNASNFLSYGNDLRVVRAVARDFAKNASPIAGFLKVDITTAGSNYKVGDKIVVTQATETIEDEGRVIEVSADGQILKVFIPSAKVIAHATKINDPNFLNQWEVTMASGGSSGITAAMAITGVETDSGILLTETEHASEVIKGEKFQKLLAVHNLPALVALYPGELGNTFEIEVVSYKDWDSVEDLTVYPTGEKRQQTARRSLQYGPQSPDQYAVVVRRNGEMAEAVVLSTKPGSKDVYGNSIYMDAYFAKGSSAYMFGTSVGFPEGFSGVLKLGGGLSANDKVTAGDMMLAWDLFADREAQDINLMISGACAGEGAEFASTVEKYAAAIADDRKEVLNHITPPRELIVNVPLQKAIDNLVEWRKGIGSSVDANMNISTTYSEIHGNYKYQYDKYNDVNRWIPLAGDIAGLCARTDAISQPWMSPAGYNRGQILNCIKLAIEPRQSQRDVLYQLGINPVTGFQGGEGFVLFGDKTATTAPSPTDRINVRRLMNMLKKNIGNASKYRLFENNDNFTRTSFSLECGQYLSGIKALGGVYDYRVICDTSNNTPAVIDRNEFVSTFWIKPARSINFITLNWVTTDTGADFDELIGRQSSPFNS</sequence>
<dbReference type="Pfam" id="PF22671">
    <property type="entry name" value="Gp18_domIII_N"/>
    <property type="match status" value="1"/>
</dbReference>
<evidence type="ECO:0000259" key="8">
    <source>
        <dbReference type="Pfam" id="PF04984"/>
    </source>
</evidence>
<dbReference type="Pfam" id="PF22639">
    <property type="entry name" value="Gp18_dom_I"/>
    <property type="match status" value="1"/>
</dbReference>
<organism evidence="12 13">
    <name type="scientific">Serratia phage Muldoon</name>
    <dbReference type="NCBI Taxonomy" id="2601678"/>
    <lineage>
        <taxon>Viruses</taxon>
        <taxon>Duplodnaviria</taxon>
        <taxon>Heunggongvirae</taxon>
        <taxon>Uroviricota</taxon>
        <taxon>Caudoviricetes</taxon>
        <taxon>Muldoonvirus</taxon>
        <taxon>Muldoonvirus muldoon</taxon>
    </lineage>
</organism>
<evidence type="ECO:0000259" key="9">
    <source>
        <dbReference type="Pfam" id="PF17482"/>
    </source>
</evidence>
<keyword evidence="6" id="KW-1171">Viral genome ejection through host cell envelope</keyword>
<dbReference type="Gene3D" id="3.40.50.11780">
    <property type="match status" value="1"/>
</dbReference>
<dbReference type="InterPro" id="IPR020287">
    <property type="entry name" value="Tail_sheath_C"/>
</dbReference>
<evidence type="ECO:0000259" key="11">
    <source>
        <dbReference type="Pfam" id="PF22671"/>
    </source>
</evidence>
<protein>
    <submittedName>
        <fullName evidence="12">Tail sheath protein</fullName>
    </submittedName>
</protein>
<keyword evidence="4" id="KW-1242">Viral contractile tail ejection system</keyword>
<dbReference type="Pfam" id="PF04984">
    <property type="entry name" value="Phage_sheath_1"/>
    <property type="match status" value="1"/>
</dbReference>
<evidence type="ECO:0000256" key="7">
    <source>
        <dbReference type="ARBA" id="ARBA00023296"/>
    </source>
</evidence>
<keyword evidence="5" id="KW-0946">Virion</keyword>
<evidence type="ECO:0000313" key="12">
    <source>
        <dbReference type="EMBL" id="QFR56122.1"/>
    </source>
</evidence>
<keyword evidence="13" id="KW-1185">Reference proteome</keyword>
<dbReference type="EMBL" id="MN095771">
    <property type="protein sequence ID" value="QFR56122.1"/>
    <property type="molecule type" value="Genomic_DNA"/>
</dbReference>
<dbReference type="Proteomes" id="UP000326777">
    <property type="component" value="Genome"/>
</dbReference>